<organism evidence="1 2">
    <name type="scientific">Symbiodinium necroappetens</name>
    <dbReference type="NCBI Taxonomy" id="1628268"/>
    <lineage>
        <taxon>Eukaryota</taxon>
        <taxon>Sar</taxon>
        <taxon>Alveolata</taxon>
        <taxon>Dinophyceae</taxon>
        <taxon>Suessiales</taxon>
        <taxon>Symbiodiniaceae</taxon>
        <taxon>Symbiodinium</taxon>
    </lineage>
</organism>
<dbReference type="EMBL" id="CAJNJA010070727">
    <property type="protein sequence ID" value="CAE7901616.1"/>
    <property type="molecule type" value="Genomic_DNA"/>
</dbReference>
<proteinExistence type="predicted"/>
<feature type="non-terminal residue" evidence="1">
    <location>
        <position position="1"/>
    </location>
</feature>
<comment type="caution">
    <text evidence="1">The sequence shown here is derived from an EMBL/GenBank/DDBJ whole genome shotgun (WGS) entry which is preliminary data.</text>
</comment>
<dbReference type="Proteomes" id="UP000601435">
    <property type="component" value="Unassembled WGS sequence"/>
</dbReference>
<dbReference type="AlphaFoldDB" id="A0A813BDU0"/>
<keyword evidence="2" id="KW-1185">Reference proteome</keyword>
<evidence type="ECO:0000313" key="2">
    <source>
        <dbReference type="Proteomes" id="UP000601435"/>
    </source>
</evidence>
<gene>
    <name evidence="1" type="ORF">SNEC2469_LOCUS30366</name>
</gene>
<protein>
    <submittedName>
        <fullName evidence="1">Uncharacterized protein</fullName>
    </submittedName>
</protein>
<evidence type="ECO:0000313" key="1">
    <source>
        <dbReference type="EMBL" id="CAE7901616.1"/>
    </source>
</evidence>
<dbReference type="OrthoDB" id="425296at2759"/>
<reference evidence="1" key="1">
    <citation type="submission" date="2021-02" db="EMBL/GenBank/DDBJ databases">
        <authorList>
            <person name="Dougan E. K."/>
            <person name="Rhodes N."/>
            <person name="Thang M."/>
            <person name="Chan C."/>
        </authorList>
    </citation>
    <scope>NUCLEOTIDE SEQUENCE</scope>
</reference>
<name>A0A813BDU0_9DINO</name>
<accession>A0A813BDU0</accession>
<sequence>VYGDEAEYSKNHDKFLALALGSPLHRPKGVNAFLKHFLFFIVSSATALGMRTLRPILVRACWSLNAAFMATSPERPSFAVTCIKGDWAWHRYLFKMKNWYNWKCRYVCHRCDATQDVRQSVDLDLY</sequence>